<dbReference type="EMBL" id="FOCF01000007">
    <property type="protein sequence ID" value="SEN46636.1"/>
    <property type="molecule type" value="Genomic_DNA"/>
</dbReference>
<dbReference type="PROSITE" id="PS51352">
    <property type="entry name" value="THIOREDOXIN_2"/>
    <property type="match status" value="1"/>
</dbReference>
<dbReference type="PROSITE" id="PS00194">
    <property type="entry name" value="THIOREDOXIN_1"/>
    <property type="match status" value="1"/>
</dbReference>
<dbReference type="OrthoDB" id="9799347at2"/>
<dbReference type="STRING" id="1166340.SAMN05192583_2870"/>
<dbReference type="InterPro" id="IPR050553">
    <property type="entry name" value="Thioredoxin_ResA/DsbE_sf"/>
</dbReference>
<dbReference type="CDD" id="cd02966">
    <property type="entry name" value="TlpA_like_family"/>
    <property type="match status" value="1"/>
</dbReference>
<keyword evidence="4" id="KW-1185">Reference proteome</keyword>
<feature type="domain" description="Thioredoxin" evidence="2">
    <location>
        <begin position="54"/>
        <end position="232"/>
    </location>
</feature>
<dbReference type="Proteomes" id="UP000199206">
    <property type="component" value="Unassembled WGS sequence"/>
</dbReference>
<dbReference type="Gene3D" id="3.40.30.10">
    <property type="entry name" value="Glutaredoxin"/>
    <property type="match status" value="1"/>
</dbReference>
<keyword evidence="3" id="KW-0413">Isomerase</keyword>
<proteinExistence type="predicted"/>
<evidence type="ECO:0000313" key="3">
    <source>
        <dbReference type="EMBL" id="SEN46636.1"/>
    </source>
</evidence>
<evidence type="ECO:0000259" key="2">
    <source>
        <dbReference type="PROSITE" id="PS51352"/>
    </source>
</evidence>
<evidence type="ECO:0000313" key="4">
    <source>
        <dbReference type="Proteomes" id="UP000199206"/>
    </source>
</evidence>
<accession>A0A1H8GRN0</accession>
<dbReference type="PANTHER" id="PTHR42852">
    <property type="entry name" value="THIOL:DISULFIDE INTERCHANGE PROTEIN DSBE"/>
    <property type="match status" value="1"/>
</dbReference>
<dbReference type="RefSeq" id="WP_093666377.1">
    <property type="nucleotide sequence ID" value="NZ_FOCF01000007.1"/>
</dbReference>
<dbReference type="InterPro" id="IPR013766">
    <property type="entry name" value="Thioredoxin_domain"/>
</dbReference>
<dbReference type="GO" id="GO:0016209">
    <property type="term" value="F:antioxidant activity"/>
    <property type="evidence" value="ECO:0007669"/>
    <property type="project" value="InterPro"/>
</dbReference>
<dbReference type="InterPro" id="IPR017937">
    <property type="entry name" value="Thioredoxin_CS"/>
</dbReference>
<sequence>MATDFLKRREVLAGGIMTTLALGSGTAWSAMAERSIFAGTALASNPLAASFKRVPAGLATPATTLLSVAGEGRLTNLRNPATLVSIWADWCGPCLAEMHDLAALRARHQGTGFEVIAVLQGSALDVRAARAKLDGLNAAALPSWIEPKGASIADALATPAGGKGFSLPCNLLLDRRGHVRARAFGSHVLTSVDMKNGEVTATGKQQLSHARTTWSLPAADLFARALADGLLDRV</sequence>
<dbReference type="InterPro" id="IPR000866">
    <property type="entry name" value="AhpC/TSA"/>
</dbReference>
<dbReference type="PANTHER" id="PTHR42852:SF18">
    <property type="entry name" value="CHROMOSOME UNDETERMINED SCAFFOLD_47, WHOLE GENOME SHOTGUN SEQUENCE"/>
    <property type="match status" value="1"/>
</dbReference>
<gene>
    <name evidence="3" type="ORF">SAMN05192583_2870</name>
</gene>
<organism evidence="3 4">
    <name type="scientific">Sphingomonas gellani</name>
    <dbReference type="NCBI Taxonomy" id="1166340"/>
    <lineage>
        <taxon>Bacteria</taxon>
        <taxon>Pseudomonadati</taxon>
        <taxon>Pseudomonadota</taxon>
        <taxon>Alphaproteobacteria</taxon>
        <taxon>Sphingomonadales</taxon>
        <taxon>Sphingomonadaceae</taxon>
        <taxon>Sphingomonas</taxon>
    </lineage>
</organism>
<dbReference type="Pfam" id="PF00578">
    <property type="entry name" value="AhpC-TSA"/>
    <property type="match status" value="1"/>
</dbReference>
<name>A0A1H8GRN0_9SPHN</name>
<keyword evidence="1" id="KW-0676">Redox-active center</keyword>
<dbReference type="AlphaFoldDB" id="A0A1H8GRN0"/>
<dbReference type="SUPFAM" id="SSF52833">
    <property type="entry name" value="Thioredoxin-like"/>
    <property type="match status" value="1"/>
</dbReference>
<dbReference type="GO" id="GO:0015036">
    <property type="term" value="F:disulfide oxidoreductase activity"/>
    <property type="evidence" value="ECO:0007669"/>
    <property type="project" value="UniProtKB-ARBA"/>
</dbReference>
<evidence type="ECO:0000256" key="1">
    <source>
        <dbReference type="ARBA" id="ARBA00023284"/>
    </source>
</evidence>
<dbReference type="GO" id="GO:0016853">
    <property type="term" value="F:isomerase activity"/>
    <property type="evidence" value="ECO:0007669"/>
    <property type="project" value="UniProtKB-KW"/>
</dbReference>
<dbReference type="InterPro" id="IPR036249">
    <property type="entry name" value="Thioredoxin-like_sf"/>
</dbReference>
<reference evidence="4" key="1">
    <citation type="submission" date="2016-10" db="EMBL/GenBank/DDBJ databases">
        <authorList>
            <person name="Varghese N."/>
            <person name="Submissions S."/>
        </authorList>
    </citation>
    <scope>NUCLEOTIDE SEQUENCE [LARGE SCALE GENOMIC DNA]</scope>
    <source>
        <strain evidence="4">S6-262</strain>
    </source>
</reference>
<protein>
    <submittedName>
        <fullName evidence="3">Thiol-disulfide isomerase or thioredoxin</fullName>
    </submittedName>
</protein>